<dbReference type="EMBL" id="JAKVTV010000007">
    <property type="protein sequence ID" value="MCH4824571.1"/>
    <property type="molecule type" value="Genomic_DNA"/>
</dbReference>
<dbReference type="RefSeq" id="WP_240714739.1">
    <property type="nucleotide sequence ID" value="NZ_JAKVTV010000007.1"/>
</dbReference>
<dbReference type="Proteomes" id="UP001139226">
    <property type="component" value="Unassembled WGS sequence"/>
</dbReference>
<name>A0A9X1V6J3_9FLAO</name>
<dbReference type="InterPro" id="IPR043733">
    <property type="entry name" value="DUF5677"/>
</dbReference>
<comment type="caution">
    <text evidence="1">The sequence shown here is derived from an EMBL/GenBank/DDBJ whole genome shotgun (WGS) entry which is preliminary data.</text>
</comment>
<reference evidence="1" key="1">
    <citation type="submission" date="2022-03" db="EMBL/GenBank/DDBJ databases">
        <title>Gramella crocea sp. nov., isolated from activated sludge of a seafood processing plant.</title>
        <authorList>
            <person name="Zhang X."/>
        </authorList>
    </citation>
    <scope>NUCLEOTIDE SEQUENCE</scope>
    <source>
        <strain evidence="1">YJ019</strain>
    </source>
</reference>
<organism evidence="1 2">
    <name type="scientific">Christiangramia lutea</name>
    <dbReference type="NCBI Taxonomy" id="1607951"/>
    <lineage>
        <taxon>Bacteria</taxon>
        <taxon>Pseudomonadati</taxon>
        <taxon>Bacteroidota</taxon>
        <taxon>Flavobacteriia</taxon>
        <taxon>Flavobacteriales</taxon>
        <taxon>Flavobacteriaceae</taxon>
        <taxon>Christiangramia</taxon>
    </lineage>
</organism>
<dbReference type="Pfam" id="PF18928">
    <property type="entry name" value="DUF5677"/>
    <property type="match status" value="1"/>
</dbReference>
<keyword evidence="2" id="KW-1185">Reference proteome</keyword>
<accession>A0A9X1V6J3</accession>
<dbReference type="AlphaFoldDB" id="A0A9X1V6J3"/>
<sequence length="498" mass="58724">MAKKKKGRIRQTRTEFQKAFDPYPGMIQPFSWKARAPEFLHISIALCFNKYEKVEEDFNRISDFINDNFEMKRPFHFNLSHTISIIKKDYEILDLIFDTCFKNSFEQILPFYSELLEIPIKFKFEPNIKLLFAGYNGILDGRSDIAILSKYLSIKYTQKGSRDPFGLLSWDDKETILRPENISRIMAMFPPSIGQSENFNLEFSESIWLYNFIRVPHIESRDDTELEESHFKEMKLKELSDELETLFISFKKLKLVGYYHPNVAEVNMGFAARITNLTLDTVDLVKNHKGEIAELVFRTTLETFIVGSWLLNRQDPDLHLRFRNYSVGRNKFFGQKIIEYADDEDMKKEAQKMIDDEIKESGTNSNDVASERGDIFDLRIDQMAEEVWGKDNHYYFLYKRSSGVIHGHWRVMAKYHLSKSHNPMHDGLYGYNQNKNRFAGLIPAFCCLPLAANFLIRVLDELDENQDINSLKNDLKKLESKIWETYMIYYKKYVLNKH</sequence>
<protein>
    <submittedName>
        <fullName evidence="1">DUF5677 domain-containing protein</fullName>
    </submittedName>
</protein>
<proteinExistence type="predicted"/>
<gene>
    <name evidence="1" type="ORF">ML462_15465</name>
</gene>
<evidence type="ECO:0000313" key="2">
    <source>
        <dbReference type="Proteomes" id="UP001139226"/>
    </source>
</evidence>
<evidence type="ECO:0000313" key="1">
    <source>
        <dbReference type="EMBL" id="MCH4824571.1"/>
    </source>
</evidence>